<organism evidence="1 2">
    <name type="scientific">Candidatus Nitrobium versatile</name>
    <dbReference type="NCBI Taxonomy" id="2884831"/>
    <lineage>
        <taxon>Bacteria</taxon>
        <taxon>Pseudomonadati</taxon>
        <taxon>Nitrospirota</taxon>
        <taxon>Nitrospiria</taxon>
        <taxon>Nitrospirales</taxon>
        <taxon>Nitrospiraceae</taxon>
        <taxon>Candidatus Nitrobium</taxon>
    </lineage>
</organism>
<accession>A0A953JB78</accession>
<reference evidence="1" key="2">
    <citation type="submission" date="2021-08" db="EMBL/GenBank/DDBJ databases">
        <authorList>
            <person name="Dalcin Martins P."/>
        </authorList>
    </citation>
    <scope>NUCLEOTIDE SEQUENCE</scope>
    <source>
        <strain evidence="1">MAG_39</strain>
    </source>
</reference>
<evidence type="ECO:0000313" key="1">
    <source>
        <dbReference type="EMBL" id="MBZ0156727.1"/>
    </source>
</evidence>
<gene>
    <name evidence="1" type="ORF">K8I29_11045</name>
</gene>
<proteinExistence type="predicted"/>
<reference evidence="1" key="1">
    <citation type="journal article" date="2021" name="bioRxiv">
        <title>Unraveling nitrogen, sulfur and carbon metabolic pathways and microbial community transcriptional responses to substrate deprivation and toxicity stresses in a bioreactor mimicking anoxic brackish coastal sediment conditions.</title>
        <authorList>
            <person name="Martins P.D."/>
            <person name="Echeveste M.J."/>
            <person name="Arshad A."/>
            <person name="Kurth J."/>
            <person name="Ouboter H."/>
            <person name="Jetten M.S.M."/>
            <person name="Welte C.U."/>
        </authorList>
    </citation>
    <scope>NUCLEOTIDE SEQUENCE</scope>
    <source>
        <strain evidence="1">MAG_39</strain>
    </source>
</reference>
<evidence type="ECO:0000313" key="2">
    <source>
        <dbReference type="Proteomes" id="UP000705867"/>
    </source>
</evidence>
<protein>
    <recommendedName>
        <fullName evidence="3">DsrE family protein</fullName>
    </recommendedName>
</protein>
<dbReference type="AlphaFoldDB" id="A0A953JB78"/>
<comment type="caution">
    <text evidence="1">The sequence shown here is derived from an EMBL/GenBank/DDBJ whole genome shotgun (WGS) entry which is preliminary data.</text>
</comment>
<evidence type="ECO:0008006" key="3">
    <source>
        <dbReference type="Google" id="ProtNLM"/>
    </source>
</evidence>
<dbReference type="Proteomes" id="UP000705867">
    <property type="component" value="Unassembled WGS sequence"/>
</dbReference>
<dbReference type="EMBL" id="JAIOIV010000087">
    <property type="protein sequence ID" value="MBZ0156727.1"/>
    <property type="molecule type" value="Genomic_DNA"/>
</dbReference>
<sequence length="84" mass="9366">MAGNKKIAVIVKERRGEAFRMCMGLTVLEDTIDVFAFEAGKEGSDSAVSPEEIREMGVTVHSCEEIPPEELSARLLEYDTVLRY</sequence>
<name>A0A953JB78_9BACT</name>